<dbReference type="EMBL" id="CAJVPT010000501">
    <property type="protein sequence ID" value="CAG8445521.1"/>
    <property type="molecule type" value="Genomic_DNA"/>
</dbReference>
<accession>A0ACA9K0W2</accession>
<keyword evidence="2" id="KW-1185">Reference proteome</keyword>
<evidence type="ECO:0000313" key="2">
    <source>
        <dbReference type="Proteomes" id="UP000789525"/>
    </source>
</evidence>
<comment type="caution">
    <text evidence="1">The sequence shown here is derived from an EMBL/GenBank/DDBJ whole genome shotgun (WGS) entry which is preliminary data.</text>
</comment>
<evidence type="ECO:0000313" key="1">
    <source>
        <dbReference type="EMBL" id="CAG8445521.1"/>
    </source>
</evidence>
<reference evidence="1" key="1">
    <citation type="submission" date="2021-06" db="EMBL/GenBank/DDBJ databases">
        <authorList>
            <person name="Kallberg Y."/>
            <person name="Tangrot J."/>
            <person name="Rosling A."/>
        </authorList>
    </citation>
    <scope>NUCLEOTIDE SEQUENCE</scope>
    <source>
        <strain evidence="1">CL356</strain>
    </source>
</reference>
<protein>
    <submittedName>
        <fullName evidence="1">13268_t:CDS:1</fullName>
    </submittedName>
</protein>
<sequence length="520" mass="57921">MPFGGYTFSASPYNSTTNSNYLTLYAYGDNETQIGSIGPTPINPYSAMCITSNNTLLFAANTSNERNSWTLYNYRLPIVHPVFNGYYSNLEINYTVPEINGTVEPFNATTISITFNVPVEFTNANISIYHSSTGNLRQIVSGTNSDICSISSDSLTITVKVISSVFNQPGEQYYIKMDNNFVKSKDLNEPLKGIESHIWIPTANIIPDEEKFSDGTSGTLYLTINATAAFLNLTGSEKSEYISELLIELTYMVPVRQNRLSSNGNYQHINAGTPFEQIFIAVYVNKPNNNTERSVPGVFSDLNTMISKKQITSISTGSKTNDLDPNFGFNEQSNLWNEYKMQIIGVLIAFSLCVLLFLLARSKKPEENNKIHDNKWFEKNGKIAAIFTIVAAADVQALEVLNSNLGGLDIFNAPFSGDASYKIFIGSCVDIIIRNIPQFIIQSIVTYNIVPLLLLATTFLTLLVNIIGRLYESRHRLRPQYSPPSEEAVSNQSTHKSNEGKKNIDDPEESKNTEELKIEN</sequence>
<name>A0ACA9K0W2_9GLOM</name>
<dbReference type="Proteomes" id="UP000789525">
    <property type="component" value="Unassembled WGS sequence"/>
</dbReference>
<proteinExistence type="predicted"/>
<gene>
    <name evidence="1" type="ORF">ACOLOM_LOCUS486</name>
</gene>
<organism evidence="1 2">
    <name type="scientific">Acaulospora colombiana</name>
    <dbReference type="NCBI Taxonomy" id="27376"/>
    <lineage>
        <taxon>Eukaryota</taxon>
        <taxon>Fungi</taxon>
        <taxon>Fungi incertae sedis</taxon>
        <taxon>Mucoromycota</taxon>
        <taxon>Glomeromycotina</taxon>
        <taxon>Glomeromycetes</taxon>
        <taxon>Diversisporales</taxon>
        <taxon>Acaulosporaceae</taxon>
        <taxon>Acaulospora</taxon>
    </lineage>
</organism>